<feature type="transmembrane region" description="Helical" evidence="2">
    <location>
        <begin position="378"/>
        <end position="396"/>
    </location>
</feature>
<evidence type="ECO:0000313" key="4">
    <source>
        <dbReference type="Proteomes" id="UP000490939"/>
    </source>
</evidence>
<feature type="compositionally biased region" description="Basic and acidic residues" evidence="1">
    <location>
        <begin position="216"/>
        <end position="227"/>
    </location>
</feature>
<feature type="region of interest" description="Disordered" evidence="1">
    <location>
        <begin position="1"/>
        <end position="41"/>
    </location>
</feature>
<accession>A0A8H3UHA3</accession>
<organism evidence="3 4">
    <name type="scientific">Venturia inaequalis</name>
    <name type="common">Apple scab fungus</name>
    <dbReference type="NCBI Taxonomy" id="5025"/>
    <lineage>
        <taxon>Eukaryota</taxon>
        <taxon>Fungi</taxon>
        <taxon>Dikarya</taxon>
        <taxon>Ascomycota</taxon>
        <taxon>Pezizomycotina</taxon>
        <taxon>Dothideomycetes</taxon>
        <taxon>Pleosporomycetidae</taxon>
        <taxon>Venturiales</taxon>
        <taxon>Venturiaceae</taxon>
        <taxon>Venturia</taxon>
    </lineage>
</organism>
<proteinExistence type="predicted"/>
<feature type="transmembrane region" description="Helical" evidence="2">
    <location>
        <begin position="302"/>
        <end position="323"/>
    </location>
</feature>
<name>A0A8H3UHA3_VENIN</name>
<gene>
    <name evidence="3" type="ORF">EG327_010236</name>
</gene>
<comment type="caution">
    <text evidence="3">The sequence shown here is derived from an EMBL/GenBank/DDBJ whole genome shotgun (WGS) entry which is preliminary data.</text>
</comment>
<reference evidence="3 4" key="1">
    <citation type="submission" date="2019-07" db="EMBL/GenBank/DDBJ databases">
        <title>Venturia inaequalis Genome Resource.</title>
        <authorList>
            <person name="Lichtner F.J."/>
        </authorList>
    </citation>
    <scope>NUCLEOTIDE SEQUENCE [LARGE SCALE GENOMIC DNA]</scope>
    <source>
        <strain evidence="3 4">DMI_063113</strain>
    </source>
</reference>
<dbReference type="Proteomes" id="UP000490939">
    <property type="component" value="Unassembled WGS sequence"/>
</dbReference>
<feature type="compositionally biased region" description="Low complexity" evidence="1">
    <location>
        <begin position="184"/>
        <end position="210"/>
    </location>
</feature>
<evidence type="ECO:0000256" key="1">
    <source>
        <dbReference type="SAM" id="MobiDB-lite"/>
    </source>
</evidence>
<sequence>MNDGPSRPPAWSSRLSTIPSESTRTTQSGSSSGFGYQPRRRTIGSVFSDEISEGVSSFEYGSGVLTGTESNISIPIPHPLFSLGRKDRPLPPTPGQEAVARDSDEREDTLGELNAHPLRQQRSFLSRISSSSRPGSAESGMSSRSQLSFMGDLSWARRYYSGEHTNFTRSGLDVSTDSVDSTRLNTANTATTATSGTTGSPSSETLPSGLWRPRTRPFDRYRIDRAPRPSVTRDSAITEVSEAESPPVSAGSQAVTLSVNEMMYSPHLRRDRQTANQYSAWVAPSFEEPFVRSLFGPTGRQLLLFVLGFIMPPLWTIASFLPLPKRPPVYANPDALPSNAGMSEIGSQAYPNSVVPSDTSLDERRWQKAMWWRRLNRIMSILGLLIIGAVVALAIVSTQHKLGQSSSTASIPLQPLSAGTGR</sequence>
<evidence type="ECO:0000313" key="3">
    <source>
        <dbReference type="EMBL" id="KAE9970561.1"/>
    </source>
</evidence>
<dbReference type="AlphaFoldDB" id="A0A8H3UHA3"/>
<feature type="compositionally biased region" description="Low complexity" evidence="1">
    <location>
        <begin position="122"/>
        <end position="143"/>
    </location>
</feature>
<feature type="compositionally biased region" description="Low complexity" evidence="1">
    <location>
        <begin position="20"/>
        <end position="35"/>
    </location>
</feature>
<feature type="region of interest" description="Disordered" evidence="1">
    <location>
        <begin position="83"/>
        <end position="145"/>
    </location>
</feature>
<keyword evidence="2" id="KW-0472">Membrane</keyword>
<feature type="region of interest" description="Disordered" evidence="1">
    <location>
        <begin position="184"/>
        <end position="252"/>
    </location>
</feature>
<keyword evidence="4" id="KW-1185">Reference proteome</keyword>
<evidence type="ECO:0008006" key="5">
    <source>
        <dbReference type="Google" id="ProtNLM"/>
    </source>
</evidence>
<keyword evidence="2" id="KW-0812">Transmembrane</keyword>
<keyword evidence="2" id="KW-1133">Transmembrane helix</keyword>
<evidence type="ECO:0000256" key="2">
    <source>
        <dbReference type="SAM" id="Phobius"/>
    </source>
</evidence>
<protein>
    <recommendedName>
        <fullName evidence="5">Serine-rich protein</fullName>
    </recommendedName>
</protein>
<dbReference type="EMBL" id="WNWR01000715">
    <property type="protein sequence ID" value="KAE9970561.1"/>
    <property type="molecule type" value="Genomic_DNA"/>
</dbReference>